<feature type="region of interest" description="Disordered" evidence="1">
    <location>
        <begin position="419"/>
        <end position="447"/>
    </location>
</feature>
<reference evidence="2 3" key="1">
    <citation type="submission" date="2023-08" db="EMBL/GenBank/DDBJ databases">
        <title>Black Yeasts Isolated from many extreme environments.</title>
        <authorList>
            <person name="Coleine C."/>
            <person name="Stajich J.E."/>
            <person name="Selbmann L."/>
        </authorList>
    </citation>
    <scope>NUCLEOTIDE SEQUENCE [LARGE SCALE GENOMIC DNA]</scope>
    <source>
        <strain evidence="2 3">CCFEE 6328</strain>
    </source>
</reference>
<gene>
    <name evidence="2" type="ORF">LTR69_005892</name>
</gene>
<protein>
    <submittedName>
        <fullName evidence="2">Uncharacterized protein</fullName>
    </submittedName>
</protein>
<name>A0ABR0JB93_9EURO</name>
<feature type="compositionally biased region" description="Basic and acidic residues" evidence="1">
    <location>
        <begin position="126"/>
        <end position="138"/>
    </location>
</feature>
<feature type="region of interest" description="Disordered" evidence="1">
    <location>
        <begin position="763"/>
        <end position="863"/>
    </location>
</feature>
<accession>A0ABR0JB93</accession>
<proteinExistence type="predicted"/>
<feature type="compositionally biased region" description="Basic residues" evidence="1">
    <location>
        <begin position="854"/>
        <end position="863"/>
    </location>
</feature>
<dbReference type="EMBL" id="JAVRRF010000011">
    <property type="protein sequence ID" value="KAK5060575.1"/>
    <property type="molecule type" value="Genomic_DNA"/>
</dbReference>
<feature type="region of interest" description="Disordered" evidence="1">
    <location>
        <begin position="108"/>
        <end position="138"/>
    </location>
</feature>
<feature type="compositionally biased region" description="Pro residues" evidence="1">
    <location>
        <begin position="818"/>
        <end position="833"/>
    </location>
</feature>
<keyword evidence="3" id="KW-1185">Reference proteome</keyword>
<organism evidence="2 3">
    <name type="scientific">Exophiala sideris</name>
    <dbReference type="NCBI Taxonomy" id="1016849"/>
    <lineage>
        <taxon>Eukaryota</taxon>
        <taxon>Fungi</taxon>
        <taxon>Dikarya</taxon>
        <taxon>Ascomycota</taxon>
        <taxon>Pezizomycotina</taxon>
        <taxon>Eurotiomycetes</taxon>
        <taxon>Chaetothyriomycetidae</taxon>
        <taxon>Chaetothyriales</taxon>
        <taxon>Herpotrichiellaceae</taxon>
        <taxon>Exophiala</taxon>
    </lineage>
</organism>
<dbReference type="Proteomes" id="UP001345691">
    <property type="component" value="Unassembled WGS sequence"/>
</dbReference>
<evidence type="ECO:0000313" key="2">
    <source>
        <dbReference type="EMBL" id="KAK5060575.1"/>
    </source>
</evidence>
<evidence type="ECO:0000313" key="3">
    <source>
        <dbReference type="Proteomes" id="UP001345691"/>
    </source>
</evidence>
<evidence type="ECO:0000256" key="1">
    <source>
        <dbReference type="SAM" id="MobiDB-lite"/>
    </source>
</evidence>
<sequence>MTLSEQPFEKLFLSKEEHYRIRTLSSTLRWTEALARGDYEVHSGYLKVELPEDFKKAYSGLQYKVFDSFLQTINRGGVEVAALLPGKPAADSLDIVAVATGHLSLEDDIAEPQDPGDQHGLYLSRNPERDEHPERTPELEERGLQYTVAFEHHSPPDGFENAPLAAYLDLLKKYNDNIPFALVADMSLLLLKYAQSVTMEKDTKKSYADFFDFTVGVCVKRITSRCNLGVNSRNFMGFLTLLNTDQEKPPSSIIKAMKDLKLDSAKDDLQSAQADSVRSDDIQQAYPLNKPTQQACFTLLRRNGILQPTEDTESLRFDAEGRRVIYTLLGRVMEKIGVASEHADKESMKNAKLKFKPAVFAKAVHDLGAATLNLWMFLQALSTETKLVLKWLRKVCDLNHTKKKQKFSEKGEGYDILHSPVPLSSPPVAPPEQMGLPEPLPPSGPSLAEVQQQQQKDAEVQEFAAAEELDRELDEGFADDAIELTENPKEKWYDACYRWLELMCNHVHAAQTVHPHATFRSRKSKVPDALSKMLPRAECYTVDVKPSFKDTRMGGIEETLRDTLDREEQQPELDALLDWLKRHKGRNRGDINVADWSKPFFTGTMHCEVIVLTLHALTMPGVLMKTAPSPEDISKYLASHDVHVHADVLRKLRNIGEVLAVSKRCCPACKAVVNAVQDQDKRKLYYPGWHTTWFPTTLPPWTPRQIGLELIRELRNKVRDRASMAKKLAEDLKKVREHTPSDSSQRDLETDEFDLAAGLEDSEATADAPELPAAQSSAVDEELVADQSEPVDNPQELPQAQSSAIDEELATGQSEPIDNPPELQPPAISSPPRSPKRERESSEDPSFPQFHGSPMKKPRAAKD</sequence>
<comment type="caution">
    <text evidence="2">The sequence shown here is derived from an EMBL/GenBank/DDBJ whole genome shotgun (WGS) entry which is preliminary data.</text>
</comment>